<evidence type="ECO:0000256" key="2">
    <source>
        <dbReference type="ARBA" id="ARBA00022723"/>
    </source>
</evidence>
<dbReference type="Pfam" id="PF00753">
    <property type="entry name" value="Lactamase_B"/>
    <property type="match status" value="1"/>
</dbReference>
<feature type="domain" description="Metallo-beta-lactamase" evidence="5">
    <location>
        <begin position="53"/>
        <end position="278"/>
    </location>
</feature>
<keyword evidence="3" id="KW-0378">Hydrolase</keyword>
<dbReference type="PANTHER" id="PTHR42978:SF5">
    <property type="entry name" value="METALLO-BETA-LACTAMASE DOMAIN-CONTAINING PROTEIN"/>
    <property type="match status" value="1"/>
</dbReference>
<dbReference type="SUPFAM" id="SSF56281">
    <property type="entry name" value="Metallo-hydrolase/oxidoreductase"/>
    <property type="match status" value="1"/>
</dbReference>
<evidence type="ECO:0000259" key="5">
    <source>
        <dbReference type="SMART" id="SM00849"/>
    </source>
</evidence>
<evidence type="ECO:0000256" key="4">
    <source>
        <dbReference type="ARBA" id="ARBA00022833"/>
    </source>
</evidence>
<comment type="similarity">
    <text evidence="1">Belongs to the metallo-beta-lactamase superfamily.</text>
</comment>
<evidence type="ECO:0000313" key="7">
    <source>
        <dbReference type="Proteomes" id="UP000664132"/>
    </source>
</evidence>
<dbReference type="InterPro" id="IPR036866">
    <property type="entry name" value="RibonucZ/Hydroxyglut_hydro"/>
</dbReference>
<dbReference type="OrthoDB" id="10250730at2759"/>
<accession>A0A8H7TLP9</accession>
<evidence type="ECO:0000256" key="1">
    <source>
        <dbReference type="ARBA" id="ARBA00007749"/>
    </source>
</evidence>
<dbReference type="AlphaFoldDB" id="A0A8H7TLP9"/>
<dbReference type="PANTHER" id="PTHR42978">
    <property type="entry name" value="QUORUM-QUENCHING LACTONASE YTNP-RELATED-RELATED"/>
    <property type="match status" value="1"/>
</dbReference>
<reference evidence="6" key="1">
    <citation type="submission" date="2021-02" db="EMBL/GenBank/DDBJ databases">
        <title>Genome sequence Cadophora malorum strain M34.</title>
        <authorList>
            <person name="Stefanovic E."/>
            <person name="Vu D."/>
            <person name="Scully C."/>
            <person name="Dijksterhuis J."/>
            <person name="Roader J."/>
            <person name="Houbraken J."/>
        </authorList>
    </citation>
    <scope>NUCLEOTIDE SEQUENCE</scope>
    <source>
        <strain evidence="6">M34</strain>
    </source>
</reference>
<dbReference type="GO" id="GO:0046872">
    <property type="term" value="F:metal ion binding"/>
    <property type="evidence" value="ECO:0007669"/>
    <property type="project" value="UniProtKB-KW"/>
</dbReference>
<dbReference type="GO" id="GO:0016787">
    <property type="term" value="F:hydrolase activity"/>
    <property type="evidence" value="ECO:0007669"/>
    <property type="project" value="UniProtKB-KW"/>
</dbReference>
<sequence length="405" mass="45116">MSIFTPIQPPPLSFPASDSTVTVQAIDTTLRLYVRSENFLEPVIPGHEIYNCPTMAFLITLPEAPTAPARRILFDAGGRKDYWNYSPLVAGRFEKGVNVKGLRCDMGIHEVLEQGGVDLEGLESVIWSHWHFDHIGDMSKFPPAVDIVVGPGFKDNLLPGFPANPESALLETDYNNHKVNEITFSPDFKIGDFEAFDYFSNGSFYLLNVPGHATGHMCALARTTESSFMLLGADTCHFAGALRPSPYNPLPETLDSATAGLDSYFPSPCPCSTFGGCHPASTVEEKRTIPYYRASQAPGSAYSDPDTANKSINSMKLFDASPDVFVCLAHDPALFEVLPLFNQDNKNKINDWKVMGYKESTKWRFLNELPRKGQRGREPTVFGFWRDGKRVDVGEAMRREERRLQ</sequence>
<evidence type="ECO:0000313" key="6">
    <source>
        <dbReference type="EMBL" id="KAG4421535.1"/>
    </source>
</evidence>
<gene>
    <name evidence="6" type="ORF">IFR04_005374</name>
</gene>
<dbReference type="SMART" id="SM00849">
    <property type="entry name" value="Lactamase_B"/>
    <property type="match status" value="1"/>
</dbReference>
<name>A0A8H7TLP9_9HELO</name>
<dbReference type="CDD" id="cd07730">
    <property type="entry name" value="metallo-hydrolase-like_MBL-fold"/>
    <property type="match status" value="1"/>
</dbReference>
<comment type="caution">
    <text evidence="6">The sequence shown here is derived from an EMBL/GenBank/DDBJ whole genome shotgun (WGS) entry which is preliminary data.</text>
</comment>
<proteinExistence type="inferred from homology"/>
<dbReference type="Gene3D" id="3.60.15.10">
    <property type="entry name" value="Ribonuclease Z/Hydroxyacylglutathione hydrolase-like"/>
    <property type="match status" value="1"/>
</dbReference>
<protein>
    <recommendedName>
        <fullName evidence="5">Metallo-beta-lactamase domain-containing protein</fullName>
    </recommendedName>
</protein>
<evidence type="ECO:0000256" key="3">
    <source>
        <dbReference type="ARBA" id="ARBA00022801"/>
    </source>
</evidence>
<dbReference type="InterPro" id="IPR001279">
    <property type="entry name" value="Metallo-B-lactamas"/>
</dbReference>
<organism evidence="6 7">
    <name type="scientific">Cadophora malorum</name>
    <dbReference type="NCBI Taxonomy" id="108018"/>
    <lineage>
        <taxon>Eukaryota</taxon>
        <taxon>Fungi</taxon>
        <taxon>Dikarya</taxon>
        <taxon>Ascomycota</taxon>
        <taxon>Pezizomycotina</taxon>
        <taxon>Leotiomycetes</taxon>
        <taxon>Helotiales</taxon>
        <taxon>Ploettnerulaceae</taxon>
        <taxon>Cadophora</taxon>
    </lineage>
</organism>
<keyword evidence="7" id="KW-1185">Reference proteome</keyword>
<dbReference type="InterPro" id="IPR051013">
    <property type="entry name" value="MBL_superfamily_lactonases"/>
</dbReference>
<keyword evidence="2" id="KW-0479">Metal-binding</keyword>
<keyword evidence="4" id="KW-0862">Zinc</keyword>
<dbReference type="EMBL" id="JAFJYH010000064">
    <property type="protein sequence ID" value="KAG4421535.1"/>
    <property type="molecule type" value="Genomic_DNA"/>
</dbReference>
<dbReference type="Proteomes" id="UP000664132">
    <property type="component" value="Unassembled WGS sequence"/>
</dbReference>